<accession>A0A0N0GX04</accession>
<dbReference type="EMBL" id="LGKG01000160">
    <property type="protein sequence ID" value="KPC60532.1"/>
    <property type="molecule type" value="Genomic_DNA"/>
</dbReference>
<proteinExistence type="predicted"/>
<comment type="caution">
    <text evidence="1">The sequence shown here is derived from an EMBL/GenBank/DDBJ whole genome shotgun (WGS) entry which is preliminary data.</text>
</comment>
<sequence length="183" mass="20727">MPHAVMHLFVRISRQGRTRSMGRPFGVDPLVVCGLQRQVGYRVSTARANGSTEQRCFVEIMLVDASFMKDRWDDIESALRRSFEDSQSNDEGYTADNPVEFTRSAVEGKMGSGVKHLVAVDETGKVIGGFFCIHTVRKEGQEATDAGWIFAVPELDREPRREMVDTFFERAFRTLRTAGFKRI</sequence>
<reference evidence="2" key="1">
    <citation type="submission" date="2015-07" db="EMBL/GenBank/DDBJ databases">
        <authorList>
            <person name="Ju K.-S."/>
            <person name="Doroghazi J.R."/>
            <person name="Metcalf W.W."/>
        </authorList>
    </citation>
    <scope>NUCLEOTIDE SEQUENCE [LARGE SCALE GENOMIC DNA]</scope>
    <source>
        <strain evidence="2">NRRL ISP-5002</strain>
    </source>
</reference>
<gene>
    <name evidence="1" type="ORF">ADL29_29000</name>
</gene>
<name>A0A0N0GX04_9ACTN</name>
<evidence type="ECO:0000313" key="2">
    <source>
        <dbReference type="Proteomes" id="UP000037982"/>
    </source>
</evidence>
<dbReference type="Proteomes" id="UP000037982">
    <property type="component" value="Unassembled WGS sequence"/>
</dbReference>
<keyword evidence="2" id="KW-1185">Reference proteome</keyword>
<dbReference type="PATRIC" id="fig|66876.3.peg.6360"/>
<evidence type="ECO:0008006" key="3">
    <source>
        <dbReference type="Google" id="ProtNLM"/>
    </source>
</evidence>
<dbReference type="AlphaFoldDB" id="A0A0N0GX04"/>
<organism evidence="1 2">
    <name type="scientific">Streptomyces chattanoogensis</name>
    <dbReference type="NCBI Taxonomy" id="66876"/>
    <lineage>
        <taxon>Bacteria</taxon>
        <taxon>Bacillati</taxon>
        <taxon>Actinomycetota</taxon>
        <taxon>Actinomycetes</taxon>
        <taxon>Kitasatosporales</taxon>
        <taxon>Streptomycetaceae</taxon>
        <taxon>Streptomyces</taxon>
    </lineage>
</organism>
<evidence type="ECO:0000313" key="1">
    <source>
        <dbReference type="EMBL" id="KPC60532.1"/>
    </source>
</evidence>
<protein>
    <recommendedName>
        <fullName evidence="3">N-acetyltransferase domain-containing protein</fullName>
    </recommendedName>
</protein>